<dbReference type="RefSeq" id="WP_203856243.1">
    <property type="nucleotide sequence ID" value="NZ_BAAAZQ010000005.1"/>
</dbReference>
<gene>
    <name evidence="1" type="ORF">Pma05_11660</name>
</gene>
<evidence type="ECO:0008006" key="3">
    <source>
        <dbReference type="Google" id="ProtNLM"/>
    </source>
</evidence>
<keyword evidence="2" id="KW-1185">Reference proteome</keyword>
<comment type="caution">
    <text evidence="1">The sequence shown here is derived from an EMBL/GenBank/DDBJ whole genome shotgun (WGS) entry which is preliminary data.</text>
</comment>
<sequence>MTADDRLVCLYALPQSLLISEEILDDTYQVRIAGRSAVLHLPIQAPDSEDLAAPAVLSTEERVADFQPRQGTWGAVLPGEPFTNDGAHLQTVVIIIECPTSETQSIAEDLPDTLAEWFKRLREWIRVLVNQPLRPISPIHNRGHGLTIFREAGTEVPERMSFRQSIRLVRRERETLSRDLWTVALKAVSASELPAPAHTFVADAREALDGGDHRRAVLDAATAAELALAHLFDVALGALDTGIRGAILRERRTLGSFIATIANAGMLPPGVTQDGLSNGLTRVRNMAIHKGRPPGRDQAQTAVDIGAAVVRGVFPLG</sequence>
<dbReference type="EMBL" id="BONX01000007">
    <property type="protein sequence ID" value="GIG94593.1"/>
    <property type="molecule type" value="Genomic_DNA"/>
</dbReference>
<protein>
    <recommendedName>
        <fullName evidence="3">DUF4145 domain-containing protein</fullName>
    </recommendedName>
</protein>
<accession>A0ABQ4EIN9</accession>
<evidence type="ECO:0000313" key="2">
    <source>
        <dbReference type="Proteomes" id="UP000621500"/>
    </source>
</evidence>
<reference evidence="1 2" key="1">
    <citation type="submission" date="2021-01" db="EMBL/GenBank/DDBJ databases">
        <title>Whole genome shotgun sequence of Plantactinospora mayteni NBRC 109088.</title>
        <authorList>
            <person name="Komaki H."/>
            <person name="Tamura T."/>
        </authorList>
    </citation>
    <scope>NUCLEOTIDE SEQUENCE [LARGE SCALE GENOMIC DNA]</scope>
    <source>
        <strain evidence="1 2">NBRC 109088</strain>
    </source>
</reference>
<proteinExistence type="predicted"/>
<name>A0ABQ4EIN9_9ACTN</name>
<dbReference type="Proteomes" id="UP000621500">
    <property type="component" value="Unassembled WGS sequence"/>
</dbReference>
<organism evidence="1 2">
    <name type="scientific">Plantactinospora mayteni</name>
    <dbReference type="NCBI Taxonomy" id="566021"/>
    <lineage>
        <taxon>Bacteria</taxon>
        <taxon>Bacillati</taxon>
        <taxon>Actinomycetota</taxon>
        <taxon>Actinomycetes</taxon>
        <taxon>Micromonosporales</taxon>
        <taxon>Micromonosporaceae</taxon>
        <taxon>Plantactinospora</taxon>
    </lineage>
</organism>
<evidence type="ECO:0000313" key="1">
    <source>
        <dbReference type="EMBL" id="GIG94593.1"/>
    </source>
</evidence>